<evidence type="ECO:0000313" key="1">
    <source>
        <dbReference type="EMBL" id="MBP1924007.1"/>
    </source>
</evidence>
<protein>
    <submittedName>
        <fullName evidence="1">Uncharacterized protein</fullName>
    </submittedName>
</protein>
<proteinExistence type="predicted"/>
<gene>
    <name evidence="1" type="ORF">J2751_003055</name>
</gene>
<evidence type="ECO:0000313" key="2">
    <source>
        <dbReference type="Proteomes" id="UP000823588"/>
    </source>
</evidence>
<dbReference type="AlphaFoldDB" id="A0A8T4GJX2"/>
<name>A0A8T4GJX2_9EURY</name>
<sequence>MGIELNGCERHCVDEWINAIVIVKLEPCFRNETNVRP</sequence>
<comment type="caution">
    <text evidence="1">The sequence shown here is derived from an EMBL/GenBank/DDBJ whole genome shotgun (WGS) entry which is preliminary data.</text>
</comment>
<dbReference type="EMBL" id="JAGGKQ010000039">
    <property type="protein sequence ID" value="MBP1924007.1"/>
    <property type="molecule type" value="Genomic_DNA"/>
</dbReference>
<organism evidence="1 2">
    <name type="scientific">Halorubrum alkaliphilum</name>
    <dbReference type="NCBI Taxonomy" id="261290"/>
    <lineage>
        <taxon>Archaea</taxon>
        <taxon>Methanobacteriati</taxon>
        <taxon>Methanobacteriota</taxon>
        <taxon>Stenosarchaea group</taxon>
        <taxon>Halobacteria</taxon>
        <taxon>Halobacteriales</taxon>
        <taxon>Haloferacaceae</taxon>
        <taxon>Halorubrum</taxon>
    </lineage>
</organism>
<keyword evidence="2" id="KW-1185">Reference proteome</keyword>
<dbReference type="Proteomes" id="UP000823588">
    <property type="component" value="Unassembled WGS sequence"/>
</dbReference>
<accession>A0A8T4GJX2</accession>
<reference evidence="1" key="1">
    <citation type="submission" date="2021-03" db="EMBL/GenBank/DDBJ databases">
        <title>Genomic Encyclopedia of Type Strains, Phase IV (KMG-IV): sequencing the most valuable type-strain genomes for metagenomic binning, comparative biology and taxonomic classification.</title>
        <authorList>
            <person name="Goeker M."/>
        </authorList>
    </citation>
    <scope>NUCLEOTIDE SEQUENCE</scope>
    <source>
        <strain evidence="1">DSM 23564</strain>
    </source>
</reference>